<dbReference type="EMBL" id="ANNX02000047">
    <property type="protein sequence ID" value="KYC36196.1"/>
    <property type="molecule type" value="Genomic_DNA"/>
</dbReference>
<dbReference type="Proteomes" id="UP000076925">
    <property type="component" value="Unassembled WGS sequence"/>
</dbReference>
<dbReference type="OrthoDB" id="512111at2"/>
<organism evidence="1 2">
    <name type="scientific">Scytonema hofmannii PCC 7110</name>
    <dbReference type="NCBI Taxonomy" id="128403"/>
    <lineage>
        <taxon>Bacteria</taxon>
        <taxon>Bacillati</taxon>
        <taxon>Cyanobacteriota</taxon>
        <taxon>Cyanophyceae</taxon>
        <taxon>Nostocales</taxon>
        <taxon>Scytonemataceae</taxon>
        <taxon>Scytonema</taxon>
    </lineage>
</organism>
<gene>
    <name evidence="1" type="ORF">WA1_41415</name>
</gene>
<evidence type="ECO:0000313" key="2">
    <source>
        <dbReference type="Proteomes" id="UP000076925"/>
    </source>
</evidence>
<dbReference type="AlphaFoldDB" id="A0A139WUT4"/>
<dbReference type="RefSeq" id="WP_017742901.1">
    <property type="nucleotide sequence ID" value="NZ_KQ976354.1"/>
</dbReference>
<comment type="caution">
    <text evidence="1">The sequence shown here is derived from an EMBL/GenBank/DDBJ whole genome shotgun (WGS) entry which is preliminary data.</text>
</comment>
<sequence>MNTQELEKTVYRIKPDIVILDSNELIVLLAQAQADPKKQGDTSEVISWLKSGNGAIPFVMFIDLKSIQIFKWDNLNYSEPVCIFNTVDVLTPYGLKLPDKWISNRFLGTLVESWLGDIRHTWKLDNPPGEEQIKAIGLLTLLKDGETQPEVDIKIHSDLKYIVLRYYHPRPGDI</sequence>
<reference evidence="1 2" key="1">
    <citation type="journal article" date="2013" name="Genome Biol. Evol.">
        <title>Genomes of Stigonematalean cyanobacteria (subsection V) and the evolution of oxygenic photosynthesis from prokaryotes to plastids.</title>
        <authorList>
            <person name="Dagan T."/>
            <person name="Roettger M."/>
            <person name="Stucken K."/>
            <person name="Landan G."/>
            <person name="Koch R."/>
            <person name="Major P."/>
            <person name="Gould S.B."/>
            <person name="Goremykin V.V."/>
            <person name="Rippka R."/>
            <person name="Tandeau de Marsac N."/>
            <person name="Gugger M."/>
            <person name="Lockhart P.J."/>
            <person name="Allen J.F."/>
            <person name="Brune I."/>
            <person name="Maus I."/>
            <person name="Puhler A."/>
            <person name="Martin W.F."/>
        </authorList>
    </citation>
    <scope>NUCLEOTIDE SEQUENCE [LARGE SCALE GENOMIC DNA]</scope>
    <source>
        <strain evidence="1 2">PCC 7110</strain>
    </source>
</reference>
<evidence type="ECO:0000313" key="1">
    <source>
        <dbReference type="EMBL" id="KYC36196.1"/>
    </source>
</evidence>
<keyword evidence="2" id="KW-1185">Reference proteome</keyword>
<protein>
    <submittedName>
        <fullName evidence="1">Uncharacterized protein</fullName>
    </submittedName>
</protein>
<name>A0A139WUT4_9CYAN</name>
<proteinExistence type="predicted"/>
<accession>A0A139WUT4</accession>